<evidence type="ECO:0008006" key="4">
    <source>
        <dbReference type="Google" id="ProtNLM"/>
    </source>
</evidence>
<dbReference type="Proteomes" id="UP000051298">
    <property type="component" value="Unassembled WGS sequence"/>
</dbReference>
<dbReference type="STRING" id="266809.PM03_05085"/>
<feature type="transmembrane region" description="Helical" evidence="1">
    <location>
        <begin position="20"/>
        <end position="48"/>
    </location>
</feature>
<sequence>MVALTHIPLTRLAPGLCAGLAVVGVMLLPHSLAIGFCVVLMAASFAILRAPRPEASSRIGGSTWTVRYGAEVTALPLDRITEVRIDHPHNGPDRVQVLMTNGLCVPLPDAALPDPRTLTDALRARNVTVYQS</sequence>
<organism evidence="2 3">
    <name type="scientific">Thalassobacter stenotrophicus</name>
    <dbReference type="NCBI Taxonomy" id="266809"/>
    <lineage>
        <taxon>Bacteria</taxon>
        <taxon>Pseudomonadati</taxon>
        <taxon>Pseudomonadota</taxon>
        <taxon>Alphaproteobacteria</taxon>
        <taxon>Rhodobacterales</taxon>
        <taxon>Roseobacteraceae</taxon>
        <taxon>Thalassobacter</taxon>
    </lineage>
</organism>
<gene>
    <name evidence="2" type="ORF">THS5294_01768</name>
</gene>
<keyword evidence="1" id="KW-1133">Transmembrane helix</keyword>
<evidence type="ECO:0000313" key="2">
    <source>
        <dbReference type="EMBL" id="CUH60474.1"/>
    </source>
</evidence>
<evidence type="ECO:0000313" key="3">
    <source>
        <dbReference type="Proteomes" id="UP000051298"/>
    </source>
</evidence>
<protein>
    <recommendedName>
        <fullName evidence="4">PH domain-containing protein</fullName>
    </recommendedName>
</protein>
<proteinExistence type="predicted"/>
<name>A0A0N7LTE5_9RHOB</name>
<dbReference type="AlphaFoldDB" id="A0A0N7LTE5"/>
<reference evidence="2 3" key="1">
    <citation type="submission" date="2015-09" db="EMBL/GenBank/DDBJ databases">
        <authorList>
            <consortium name="Swine Surveillance"/>
        </authorList>
    </citation>
    <scope>NUCLEOTIDE SEQUENCE [LARGE SCALE GENOMIC DNA]</scope>
    <source>
        <strain evidence="2 3">CECT 5294</strain>
    </source>
</reference>
<accession>A0A0N7LTE5</accession>
<keyword evidence="1" id="KW-0472">Membrane</keyword>
<evidence type="ECO:0000256" key="1">
    <source>
        <dbReference type="SAM" id="Phobius"/>
    </source>
</evidence>
<keyword evidence="1" id="KW-0812">Transmembrane</keyword>
<dbReference type="EMBL" id="CYRX01000025">
    <property type="protein sequence ID" value="CUH60474.1"/>
    <property type="molecule type" value="Genomic_DNA"/>
</dbReference>